<dbReference type="InterPro" id="IPR050767">
    <property type="entry name" value="Sel1_AlgK"/>
</dbReference>
<sequence length="382" mass="42559">MSFTIDNDLQAGLDLLSEGKKVDTALKLINRSARKGTTKGKSYFEVGRIIREGIPGLEADIEESKKFYDIAAAHFSREPRDSMDNREYGDYYYYGLGSEEADKNRALEYYDAAIAEGDALAKQRADEIRGQIEKGDSSSAPTLTPETEAKEENVPVVNEDSTVQAAPVVENINKPVEISDKVIQEEIDSDQILIKALRVLDSNTATDQERLDAIELARIAAEEGSIRANVLLGWLYEGDNHLVAADLDKAKEYYETAIAHGSCSAKFRLGMLYTDKDVPFYDIEKGHDMIIDAAHDGYTFALLYLGDCFRAKVDDVRNLEVSYRYYALAGERGLGMGYHNMAEIDASRQQLDLAAQHEKLATDNGYDPALGYQDPLFYSLHV</sequence>
<organism evidence="2 3">
    <name type="scientific">Treponema rectale</name>
    <dbReference type="NCBI Taxonomy" id="744512"/>
    <lineage>
        <taxon>Bacteria</taxon>
        <taxon>Pseudomonadati</taxon>
        <taxon>Spirochaetota</taxon>
        <taxon>Spirochaetia</taxon>
        <taxon>Spirochaetales</taxon>
        <taxon>Treponemataceae</taxon>
        <taxon>Treponema</taxon>
    </lineage>
</organism>
<dbReference type="AlphaFoldDB" id="A0A7M1XM12"/>
<dbReference type="SUPFAM" id="SSF81901">
    <property type="entry name" value="HCP-like"/>
    <property type="match status" value="2"/>
</dbReference>
<dbReference type="InterPro" id="IPR006597">
    <property type="entry name" value="Sel1-like"/>
</dbReference>
<dbReference type="KEGG" id="trc:DYE49_01300"/>
<dbReference type="PANTHER" id="PTHR11102:SF160">
    <property type="entry name" value="ERAD-ASSOCIATED E3 UBIQUITIN-PROTEIN LIGASE COMPONENT HRD3"/>
    <property type="match status" value="1"/>
</dbReference>
<dbReference type="Proteomes" id="UP000593591">
    <property type="component" value="Chromosome"/>
</dbReference>
<dbReference type="SMART" id="SM00671">
    <property type="entry name" value="SEL1"/>
    <property type="match status" value="4"/>
</dbReference>
<accession>A0A7M1XM12</accession>
<dbReference type="Pfam" id="PF08238">
    <property type="entry name" value="Sel1"/>
    <property type="match status" value="3"/>
</dbReference>
<dbReference type="Gene3D" id="1.25.40.10">
    <property type="entry name" value="Tetratricopeptide repeat domain"/>
    <property type="match status" value="2"/>
</dbReference>
<gene>
    <name evidence="2" type="ORF">DYE49_01300</name>
</gene>
<dbReference type="InterPro" id="IPR011990">
    <property type="entry name" value="TPR-like_helical_dom_sf"/>
</dbReference>
<feature type="region of interest" description="Disordered" evidence="1">
    <location>
        <begin position="131"/>
        <end position="155"/>
    </location>
</feature>
<protein>
    <submittedName>
        <fullName evidence="2">Sel1 repeat family protein</fullName>
    </submittedName>
</protein>
<evidence type="ECO:0000313" key="2">
    <source>
        <dbReference type="EMBL" id="QOS39162.1"/>
    </source>
</evidence>
<name>A0A7M1XM12_9SPIR</name>
<evidence type="ECO:0000313" key="3">
    <source>
        <dbReference type="Proteomes" id="UP000593591"/>
    </source>
</evidence>
<proteinExistence type="predicted"/>
<evidence type="ECO:0000256" key="1">
    <source>
        <dbReference type="SAM" id="MobiDB-lite"/>
    </source>
</evidence>
<dbReference type="EMBL" id="CP031517">
    <property type="protein sequence ID" value="QOS39162.1"/>
    <property type="molecule type" value="Genomic_DNA"/>
</dbReference>
<dbReference type="PANTHER" id="PTHR11102">
    <property type="entry name" value="SEL-1-LIKE PROTEIN"/>
    <property type="match status" value="1"/>
</dbReference>
<reference evidence="2 3" key="1">
    <citation type="submission" date="2018-08" db="EMBL/GenBank/DDBJ databases">
        <title>The first complete genome of Treponema rectale (CHPAT), a commensal spirochete of the bovine rectum.</title>
        <authorList>
            <person name="Staton G.J."/>
            <person name="Clegg S.R."/>
            <person name="Carter S.D."/>
            <person name="Radford A.D."/>
            <person name="Darby A."/>
            <person name="Hall N."/>
            <person name="Birtles R.J."/>
            <person name="Evans N.J."/>
        </authorList>
    </citation>
    <scope>NUCLEOTIDE SEQUENCE [LARGE SCALE GENOMIC DNA]</scope>
    <source>
        <strain evidence="2 3">CHPA</strain>
    </source>
</reference>